<dbReference type="PANTHER" id="PTHR34978">
    <property type="entry name" value="POSSIBLE SENSOR-TRANSDUCER PROTEIN BLAR"/>
    <property type="match status" value="1"/>
</dbReference>
<evidence type="ECO:0000313" key="4">
    <source>
        <dbReference type="Proteomes" id="UP001302349"/>
    </source>
</evidence>
<accession>A0ABZ0IT33</accession>
<feature type="domain" description="Peptidase M56" evidence="2">
    <location>
        <begin position="99"/>
        <end position="282"/>
    </location>
</feature>
<feature type="transmembrane region" description="Helical" evidence="1">
    <location>
        <begin position="37"/>
        <end position="56"/>
    </location>
</feature>
<sequence length="570" mass="63942">MAELIMYLLESSALLAFFYLLYVLVLRKETFFSLNRFFLLGILAFSLLFPLVSFDISPTEVTVLERPIAEISKARMSYYEAMAAWEFEARSAAGSTQTAAEPGVMVSTGVDWLRLAINGILLLYAIGVVVCLSRTCWSLRWIRKVISSHSYEEMDGIKVVKLPQPISPFSFLNYVFVPDSLVDSSEFQQILAHEKTHIEQRHSVDLLIVQLLAAFLWFNPVIWQLIKSLKTTHEYIADKKIITSGYSLVEYQTLLLKQLISNNSFGLVHNFNLSFIKKRITMMTNQKSGWSGKVKVAMAIAGTVLFSAIIVQCNSKMDESVAESGPAAETSTEFEAGVNLPVLPDNGYTFDGNRSDALNVSITGNKLSIEGKVYNLSDIASLVKDAKLSDHAVIILRVDKDQSMSLVRDVQTELRKADRRKILYIGQTVSGKSFEMPFLLPPMPGRPAADGKQLPEIDDQYAAEHDMDILKIRLGDNAGAANQQLVYDFVMGQRQKDKSNYVVSAGFDDGDTYSDYLVNLAYIQEGFNQIYQERSQQMFGKDFYDIAANNKEQYQAVRQGIPRAISVAEH</sequence>
<gene>
    <name evidence="3" type="ORF">RT717_00605</name>
</gene>
<keyword evidence="4" id="KW-1185">Reference proteome</keyword>
<dbReference type="InterPro" id="IPR052173">
    <property type="entry name" value="Beta-lactam_resp_regulator"/>
</dbReference>
<keyword evidence="1" id="KW-0472">Membrane</keyword>
<dbReference type="CDD" id="cd07341">
    <property type="entry name" value="M56_BlaR1_MecR1_like"/>
    <property type="match status" value="1"/>
</dbReference>
<evidence type="ECO:0000313" key="3">
    <source>
        <dbReference type="EMBL" id="WOK07120.1"/>
    </source>
</evidence>
<dbReference type="InterPro" id="IPR008756">
    <property type="entry name" value="Peptidase_M56"/>
</dbReference>
<dbReference type="Pfam" id="PF05569">
    <property type="entry name" value="Peptidase_M56"/>
    <property type="match status" value="1"/>
</dbReference>
<protein>
    <submittedName>
        <fullName evidence="3">M56 family metallopeptidase</fullName>
    </submittedName>
</protein>
<feature type="transmembrane region" description="Helical" evidence="1">
    <location>
        <begin position="294"/>
        <end position="311"/>
    </location>
</feature>
<evidence type="ECO:0000256" key="1">
    <source>
        <dbReference type="SAM" id="Phobius"/>
    </source>
</evidence>
<dbReference type="PANTHER" id="PTHR34978:SF3">
    <property type="entry name" value="SLR0241 PROTEIN"/>
    <property type="match status" value="1"/>
</dbReference>
<keyword evidence="1" id="KW-0812">Transmembrane</keyword>
<name>A0ABZ0IT33_9BACT</name>
<feature type="transmembrane region" description="Helical" evidence="1">
    <location>
        <begin position="112"/>
        <end position="133"/>
    </location>
</feature>
<evidence type="ECO:0000259" key="2">
    <source>
        <dbReference type="Pfam" id="PF05569"/>
    </source>
</evidence>
<keyword evidence="1" id="KW-1133">Transmembrane helix</keyword>
<organism evidence="3 4">
    <name type="scientific">Imperialibacter roseus</name>
    <dbReference type="NCBI Taxonomy" id="1324217"/>
    <lineage>
        <taxon>Bacteria</taxon>
        <taxon>Pseudomonadati</taxon>
        <taxon>Bacteroidota</taxon>
        <taxon>Cytophagia</taxon>
        <taxon>Cytophagales</taxon>
        <taxon>Flammeovirgaceae</taxon>
        <taxon>Imperialibacter</taxon>
    </lineage>
</organism>
<dbReference type="EMBL" id="CP136051">
    <property type="protein sequence ID" value="WOK07120.1"/>
    <property type="molecule type" value="Genomic_DNA"/>
</dbReference>
<proteinExistence type="predicted"/>
<dbReference type="RefSeq" id="WP_317489807.1">
    <property type="nucleotide sequence ID" value="NZ_CP136051.1"/>
</dbReference>
<reference evidence="3 4" key="1">
    <citation type="journal article" date="2023" name="Microbiol. Resour. Announc.">
        <title>Complete Genome Sequence of Imperialibacter roseus strain P4T.</title>
        <authorList>
            <person name="Tizabi D.R."/>
            <person name="Bachvaroff T."/>
            <person name="Hill R.T."/>
        </authorList>
    </citation>
    <scope>NUCLEOTIDE SEQUENCE [LARGE SCALE GENOMIC DNA]</scope>
    <source>
        <strain evidence="3 4">P4T</strain>
    </source>
</reference>
<dbReference type="Proteomes" id="UP001302349">
    <property type="component" value="Chromosome"/>
</dbReference>
<feature type="transmembrane region" description="Helical" evidence="1">
    <location>
        <begin position="6"/>
        <end position="25"/>
    </location>
</feature>